<comment type="caution">
    <text evidence="4">The sequence shown here is derived from an EMBL/GenBank/DDBJ whole genome shotgun (WGS) entry which is preliminary data.</text>
</comment>
<feature type="region of interest" description="Disordered" evidence="1">
    <location>
        <begin position="161"/>
        <end position="190"/>
    </location>
</feature>
<organism evidence="4 5">
    <name type="scientific">Tianweitania sediminis</name>
    <dbReference type="NCBI Taxonomy" id="1502156"/>
    <lineage>
        <taxon>Bacteria</taxon>
        <taxon>Pseudomonadati</taxon>
        <taxon>Pseudomonadota</taxon>
        <taxon>Alphaproteobacteria</taxon>
        <taxon>Hyphomicrobiales</taxon>
        <taxon>Phyllobacteriaceae</taxon>
        <taxon>Tianweitania</taxon>
    </lineage>
</organism>
<feature type="chain" id="PRO_5035174995" evidence="2">
    <location>
        <begin position="29"/>
        <end position="190"/>
    </location>
</feature>
<evidence type="ECO:0000256" key="2">
    <source>
        <dbReference type="SAM" id="SignalP"/>
    </source>
</evidence>
<keyword evidence="5" id="KW-1185">Reference proteome</keyword>
<proteinExistence type="predicted"/>
<sequence length="190" mass="20024">MITINHARRIMAGVFGAALLAAALPASAQEISPSHLAAARSALAAVEITDQFDAILPAAAQALKAEMIQKDPNLEHLIVQTVDEKTLELAKRRADLETEAANVYARTFSEEELNQIASFYKSPAGVKLLQQGGNVTREVMQSAEIWQRGIARDLAQDVAESFEAAAPRPAAADAATAAPASGEAPAQPAQ</sequence>
<dbReference type="Proteomes" id="UP000666240">
    <property type="component" value="Unassembled WGS sequence"/>
</dbReference>
<dbReference type="EMBL" id="JAGIYY010000004">
    <property type="protein sequence ID" value="MBP0439742.1"/>
    <property type="molecule type" value="Genomic_DNA"/>
</dbReference>
<protein>
    <submittedName>
        <fullName evidence="4">DUF2059 domain-containing protein</fullName>
    </submittedName>
</protein>
<feature type="domain" description="DUF2059" evidence="3">
    <location>
        <begin position="95"/>
        <end position="153"/>
    </location>
</feature>
<reference evidence="4" key="1">
    <citation type="submission" date="2021-03" db="EMBL/GenBank/DDBJ databases">
        <title>Genome sequencing and assembly of Tianweitania sediminis.</title>
        <authorList>
            <person name="Chhetri G."/>
        </authorList>
    </citation>
    <scope>NUCLEOTIDE SEQUENCE</scope>
    <source>
        <strain evidence="4">Z8</strain>
    </source>
</reference>
<gene>
    <name evidence="4" type="ORF">J5Y06_13865</name>
</gene>
<feature type="compositionally biased region" description="Low complexity" evidence="1">
    <location>
        <begin position="164"/>
        <end position="190"/>
    </location>
</feature>
<keyword evidence="2" id="KW-0732">Signal</keyword>
<name>A0A8J7R1M9_9HYPH</name>
<dbReference type="Pfam" id="PF09832">
    <property type="entry name" value="DUF2059"/>
    <property type="match status" value="1"/>
</dbReference>
<dbReference type="RefSeq" id="WP_209335772.1">
    <property type="nucleotide sequence ID" value="NZ_JAGIYY010000004.1"/>
</dbReference>
<accession>A0A8J7R1M9</accession>
<feature type="signal peptide" evidence="2">
    <location>
        <begin position="1"/>
        <end position="28"/>
    </location>
</feature>
<dbReference type="InterPro" id="IPR018637">
    <property type="entry name" value="DUF2059"/>
</dbReference>
<evidence type="ECO:0000313" key="5">
    <source>
        <dbReference type="Proteomes" id="UP000666240"/>
    </source>
</evidence>
<dbReference type="AlphaFoldDB" id="A0A8J7R1M9"/>
<evidence type="ECO:0000259" key="3">
    <source>
        <dbReference type="Pfam" id="PF09832"/>
    </source>
</evidence>
<evidence type="ECO:0000256" key="1">
    <source>
        <dbReference type="SAM" id="MobiDB-lite"/>
    </source>
</evidence>
<evidence type="ECO:0000313" key="4">
    <source>
        <dbReference type="EMBL" id="MBP0439742.1"/>
    </source>
</evidence>